<organism evidence="4 5">
    <name type="scientific">Gimesia maris</name>
    <dbReference type="NCBI Taxonomy" id="122"/>
    <lineage>
        <taxon>Bacteria</taxon>
        <taxon>Pseudomonadati</taxon>
        <taxon>Planctomycetota</taxon>
        <taxon>Planctomycetia</taxon>
        <taxon>Planctomycetales</taxon>
        <taxon>Planctomycetaceae</taxon>
        <taxon>Gimesia</taxon>
    </lineage>
</organism>
<evidence type="ECO:0000256" key="2">
    <source>
        <dbReference type="ARBA" id="ARBA00022801"/>
    </source>
</evidence>
<dbReference type="Proteomes" id="UP000263642">
    <property type="component" value="Unassembled WGS sequence"/>
</dbReference>
<dbReference type="PROSITE" id="PS51462">
    <property type="entry name" value="NUDIX"/>
    <property type="match status" value="1"/>
</dbReference>
<dbReference type="PROSITE" id="PS00893">
    <property type="entry name" value="NUDIX_BOX"/>
    <property type="match status" value="1"/>
</dbReference>
<name>A0A3D3RC97_9PLAN</name>
<comment type="cofactor">
    <cofactor evidence="1">
        <name>Mg(2+)</name>
        <dbReference type="ChEBI" id="CHEBI:18420"/>
    </cofactor>
</comment>
<protein>
    <recommendedName>
        <fullName evidence="3">Nudix hydrolase domain-containing protein</fullName>
    </recommendedName>
</protein>
<comment type="caution">
    <text evidence="4">The sequence shown here is derived from an EMBL/GenBank/DDBJ whole genome shotgun (WGS) entry which is preliminary data.</text>
</comment>
<sequence length="202" mass="23130">MARVSVHCKLGTRATQINAYRQWRDGVNFSLSSRGDPIFTVPSIQLIVKGIIRERKMQIRNKVIISLIHQWQVLLSEGYDPIRKFQFYIPVGGGVEFRERLQDAAARELFEELGLKDQTLEFLNFHESIFEFNGVPEHEIMYHYQCRISDSVKAALPAEGIESDGATFKVTWFSGEELAAIRKGLVPPKIYDDLCPVLLQDD</sequence>
<reference evidence="4 5" key="1">
    <citation type="journal article" date="2018" name="Nat. Biotechnol.">
        <title>A standardized bacterial taxonomy based on genome phylogeny substantially revises the tree of life.</title>
        <authorList>
            <person name="Parks D.H."/>
            <person name="Chuvochina M."/>
            <person name="Waite D.W."/>
            <person name="Rinke C."/>
            <person name="Skarshewski A."/>
            <person name="Chaumeil P.A."/>
            <person name="Hugenholtz P."/>
        </authorList>
    </citation>
    <scope>NUCLEOTIDE SEQUENCE [LARGE SCALE GENOMIC DNA]</scope>
    <source>
        <strain evidence="4">UBA9375</strain>
    </source>
</reference>
<dbReference type="PANTHER" id="PTHR43046:SF14">
    <property type="entry name" value="MUTT_NUDIX FAMILY PROTEIN"/>
    <property type="match status" value="1"/>
</dbReference>
<dbReference type="InterPro" id="IPR000086">
    <property type="entry name" value="NUDIX_hydrolase_dom"/>
</dbReference>
<dbReference type="PANTHER" id="PTHR43046">
    <property type="entry name" value="GDP-MANNOSE MANNOSYL HYDROLASE"/>
    <property type="match status" value="1"/>
</dbReference>
<dbReference type="Pfam" id="PF00293">
    <property type="entry name" value="NUDIX"/>
    <property type="match status" value="1"/>
</dbReference>
<dbReference type="EMBL" id="DQAY01000160">
    <property type="protein sequence ID" value="HCO26419.1"/>
    <property type="molecule type" value="Genomic_DNA"/>
</dbReference>
<dbReference type="InterPro" id="IPR015797">
    <property type="entry name" value="NUDIX_hydrolase-like_dom_sf"/>
</dbReference>
<dbReference type="CDD" id="cd04688">
    <property type="entry name" value="NUDIX_Hydrolase"/>
    <property type="match status" value="1"/>
</dbReference>
<dbReference type="SUPFAM" id="SSF55811">
    <property type="entry name" value="Nudix"/>
    <property type="match status" value="1"/>
</dbReference>
<dbReference type="AlphaFoldDB" id="A0A3D3RC97"/>
<evidence type="ECO:0000313" key="4">
    <source>
        <dbReference type="EMBL" id="HCO26419.1"/>
    </source>
</evidence>
<evidence type="ECO:0000256" key="1">
    <source>
        <dbReference type="ARBA" id="ARBA00001946"/>
    </source>
</evidence>
<proteinExistence type="predicted"/>
<evidence type="ECO:0000259" key="3">
    <source>
        <dbReference type="PROSITE" id="PS51462"/>
    </source>
</evidence>
<accession>A0A3D3RC97</accession>
<evidence type="ECO:0000313" key="5">
    <source>
        <dbReference type="Proteomes" id="UP000263642"/>
    </source>
</evidence>
<dbReference type="InterPro" id="IPR020084">
    <property type="entry name" value="NUDIX_hydrolase_CS"/>
</dbReference>
<feature type="domain" description="Nudix hydrolase" evidence="3">
    <location>
        <begin position="57"/>
        <end position="199"/>
    </location>
</feature>
<keyword evidence="2" id="KW-0378">Hydrolase</keyword>
<dbReference type="GO" id="GO:0016787">
    <property type="term" value="F:hydrolase activity"/>
    <property type="evidence" value="ECO:0007669"/>
    <property type="project" value="UniProtKB-KW"/>
</dbReference>
<dbReference type="Gene3D" id="3.90.79.10">
    <property type="entry name" value="Nucleoside Triphosphate Pyrophosphohydrolase"/>
    <property type="match status" value="1"/>
</dbReference>
<gene>
    <name evidence="4" type="ORF">DIT97_26655</name>
</gene>